<comment type="similarity">
    <text evidence="1">Belongs to the folylpolyglutamate synthase family.</text>
</comment>
<proteinExistence type="inferred from homology"/>
<dbReference type="Proteomes" id="UP000695022">
    <property type="component" value="Unplaced"/>
</dbReference>
<dbReference type="PANTHER" id="PTHR11136:SF0">
    <property type="entry name" value="DIHYDROFOLATE SYNTHETASE-RELATED"/>
    <property type="match status" value="1"/>
</dbReference>
<keyword evidence="5" id="KW-1185">Reference proteome</keyword>
<dbReference type="GeneID" id="106820644"/>
<name>A0ABM1F862_PRICU</name>
<feature type="non-terminal residue" evidence="6">
    <location>
        <position position="84"/>
    </location>
</feature>
<organism evidence="5 6">
    <name type="scientific">Priapulus caudatus</name>
    <name type="common">Priapulid worm</name>
    <dbReference type="NCBI Taxonomy" id="37621"/>
    <lineage>
        <taxon>Eukaryota</taxon>
        <taxon>Metazoa</taxon>
        <taxon>Ecdysozoa</taxon>
        <taxon>Scalidophora</taxon>
        <taxon>Priapulida</taxon>
        <taxon>Priapulimorpha</taxon>
        <taxon>Priapulimorphida</taxon>
        <taxon>Priapulidae</taxon>
        <taxon>Priapulus</taxon>
    </lineage>
</organism>
<keyword evidence="2" id="KW-0436">Ligase</keyword>
<dbReference type="SUPFAM" id="SSF53623">
    <property type="entry name" value="MurD-like peptide ligases, catalytic domain"/>
    <property type="match status" value="1"/>
</dbReference>
<gene>
    <name evidence="6" type="primary">LOC106820644</name>
</gene>
<evidence type="ECO:0000256" key="3">
    <source>
        <dbReference type="ARBA" id="ARBA00022741"/>
    </source>
</evidence>
<evidence type="ECO:0000256" key="4">
    <source>
        <dbReference type="ARBA" id="ARBA00022840"/>
    </source>
</evidence>
<sequence>MLHAIYHQASYTTGIYTSPHLLHYNERIAIGGKPASDAILCSAFEKIEQARGDVSLSYFEFGTLAAVLLFVEASVDIAILEVGL</sequence>
<evidence type="ECO:0000313" key="6">
    <source>
        <dbReference type="RefSeq" id="XP_014680633.1"/>
    </source>
</evidence>
<dbReference type="RefSeq" id="XP_014680633.1">
    <property type="nucleotide sequence ID" value="XM_014825147.1"/>
</dbReference>
<accession>A0ABM1F862</accession>
<keyword evidence="3" id="KW-0547">Nucleotide-binding</keyword>
<evidence type="ECO:0000256" key="1">
    <source>
        <dbReference type="ARBA" id="ARBA00008276"/>
    </source>
</evidence>
<reference evidence="6" key="1">
    <citation type="submission" date="2025-08" db="UniProtKB">
        <authorList>
            <consortium name="RefSeq"/>
        </authorList>
    </citation>
    <scope>IDENTIFICATION</scope>
</reference>
<dbReference type="PANTHER" id="PTHR11136">
    <property type="entry name" value="FOLYLPOLYGLUTAMATE SYNTHASE-RELATED"/>
    <property type="match status" value="1"/>
</dbReference>
<dbReference type="Gene3D" id="3.40.1190.10">
    <property type="entry name" value="Mur-like, catalytic domain"/>
    <property type="match status" value="1"/>
</dbReference>
<protein>
    <submittedName>
        <fullName evidence="6">Bifunctional protein FolC-like</fullName>
    </submittedName>
</protein>
<dbReference type="InterPro" id="IPR036565">
    <property type="entry name" value="Mur-like_cat_sf"/>
</dbReference>
<evidence type="ECO:0000256" key="2">
    <source>
        <dbReference type="ARBA" id="ARBA00022598"/>
    </source>
</evidence>
<keyword evidence="4" id="KW-0067">ATP-binding</keyword>
<evidence type="ECO:0000313" key="5">
    <source>
        <dbReference type="Proteomes" id="UP000695022"/>
    </source>
</evidence>
<dbReference type="InterPro" id="IPR001645">
    <property type="entry name" value="Folylpolyglutamate_synth"/>
</dbReference>